<dbReference type="CDD" id="cd11685">
    <property type="entry name" value="UEV_TSG101-like"/>
    <property type="match status" value="1"/>
</dbReference>
<dbReference type="PANTHER" id="PTHR23306:SF24">
    <property type="entry name" value="UEV DOMAIN-CONTAINING PROTEIN"/>
    <property type="match status" value="1"/>
</dbReference>
<name>A0ABQ8AZM6_BRANA</name>
<dbReference type="InterPro" id="IPR052070">
    <property type="entry name" value="ESCRT-I_UEV_domain"/>
</dbReference>
<dbReference type="InterPro" id="IPR016135">
    <property type="entry name" value="UBQ-conjugating_enzyme/RWD"/>
</dbReference>
<dbReference type="PANTHER" id="PTHR23306">
    <property type="entry name" value="TUMOR SUSCEPTIBILITY GENE 101 PROTEIN-RELATED"/>
    <property type="match status" value="1"/>
</dbReference>
<comment type="caution">
    <text evidence="1">The sequence shown here is derived from an EMBL/GenBank/DDBJ whole genome shotgun (WGS) entry which is preliminary data.</text>
</comment>
<feature type="non-terminal residue" evidence="1">
    <location>
        <position position="470"/>
    </location>
</feature>
<proteinExistence type="predicted"/>
<keyword evidence="2" id="KW-1185">Reference proteome</keyword>
<reference evidence="1 2" key="1">
    <citation type="submission" date="2021-05" db="EMBL/GenBank/DDBJ databases">
        <title>Genome Assembly of Synthetic Allotetraploid Brassica napus Reveals Homoeologous Exchanges between Subgenomes.</title>
        <authorList>
            <person name="Davis J.T."/>
        </authorList>
    </citation>
    <scope>NUCLEOTIDE SEQUENCE [LARGE SCALE GENOMIC DNA]</scope>
    <source>
        <strain evidence="2">cv. Da-Ae</strain>
        <tissue evidence="1">Seedling</tissue>
    </source>
</reference>
<evidence type="ECO:0000313" key="1">
    <source>
        <dbReference type="EMBL" id="KAH0897979.1"/>
    </source>
</evidence>
<protein>
    <submittedName>
        <fullName evidence="1">Uncharacterized protein</fullName>
    </submittedName>
</protein>
<dbReference type="Gene3D" id="3.10.110.10">
    <property type="entry name" value="Ubiquitin Conjugating Enzyme"/>
    <property type="match status" value="1"/>
</dbReference>
<dbReference type="SUPFAM" id="SSF54495">
    <property type="entry name" value="UBC-like"/>
    <property type="match status" value="1"/>
</dbReference>
<evidence type="ECO:0000313" key="2">
    <source>
        <dbReference type="Proteomes" id="UP000824890"/>
    </source>
</evidence>
<dbReference type="Proteomes" id="UP000824890">
    <property type="component" value="Unassembled WGS sequence"/>
</dbReference>
<sequence length="470" mass="52789">MLMLHEAEAIDTTSSTQATDIVVDGLMHKISKDDETMKKLDTYDDSENKADKSLWATEKIDRISALSQPNDVALYIEQGGEPMRNEYLKIVHELLLHNPYNGFYPPIKAPSRFNVEVPMFIHKMRRWGLAHAHLDDVLAHIKETLYCYPWMKSEPVTNLLNFAGDVYYIYKGKYFKAFITIYLPESYPNDPPQAWVVCEDGTTAIDPVLPMVASVFHIYGIGMARVPRFYNLSCICPLNLLHSHLPSPLMLASIYLLIRSYSTTGSRISTMKLSPARTYAFFDEVAKRYPPVLADLAAHIRTSQRGVNEFIDIVAELLGQPSKTISTVDVADHPLRVIMCVGGSFIDLTKDNHISLGKIKRSNGTLRLVEGQGAPTVGSSCPHHEHERHSQVIVVIRVTLEHVTFLRSETKKSTNHSRPALERVQRFLLHCNTQTRLVEGEGACTPTVGFMSGRDVTVGETTMSMSITVK</sequence>
<accession>A0ABQ8AZM6</accession>
<gene>
    <name evidence="1" type="ORF">HID58_047547</name>
</gene>
<organism evidence="1 2">
    <name type="scientific">Brassica napus</name>
    <name type="common">Rape</name>
    <dbReference type="NCBI Taxonomy" id="3708"/>
    <lineage>
        <taxon>Eukaryota</taxon>
        <taxon>Viridiplantae</taxon>
        <taxon>Streptophyta</taxon>
        <taxon>Embryophyta</taxon>
        <taxon>Tracheophyta</taxon>
        <taxon>Spermatophyta</taxon>
        <taxon>Magnoliopsida</taxon>
        <taxon>eudicotyledons</taxon>
        <taxon>Gunneridae</taxon>
        <taxon>Pentapetalae</taxon>
        <taxon>rosids</taxon>
        <taxon>malvids</taxon>
        <taxon>Brassicales</taxon>
        <taxon>Brassicaceae</taxon>
        <taxon>Brassiceae</taxon>
        <taxon>Brassica</taxon>
    </lineage>
</organism>
<dbReference type="EMBL" id="JAGKQM010000012">
    <property type="protein sequence ID" value="KAH0897979.1"/>
    <property type="molecule type" value="Genomic_DNA"/>
</dbReference>